<dbReference type="AlphaFoldDB" id="A6JWX3"/>
<sequence>MCVPHCDLEGRRTKSRCQLSLSFRRVDSGSVLCRRARPVNTFTS</sequence>
<protein>
    <submittedName>
        <fullName evidence="1">RCG32374</fullName>
    </submittedName>
</protein>
<proteinExistence type="predicted"/>
<feature type="non-terminal residue" evidence="1">
    <location>
        <position position="44"/>
    </location>
</feature>
<evidence type="ECO:0000313" key="1">
    <source>
        <dbReference type="EMBL" id="EDL96636.1"/>
    </source>
</evidence>
<evidence type="ECO:0000313" key="2">
    <source>
        <dbReference type="Proteomes" id="UP000234681"/>
    </source>
</evidence>
<name>A6JWX3_RAT</name>
<reference evidence="1 2" key="1">
    <citation type="submission" date="2005-09" db="EMBL/GenBank/DDBJ databases">
        <authorList>
            <person name="Mural R.J."/>
            <person name="Li P.W."/>
            <person name="Adams M.D."/>
            <person name="Amanatides P.G."/>
            <person name="Baden-Tillson H."/>
            <person name="Barnstead M."/>
            <person name="Chin S.H."/>
            <person name="Dew I."/>
            <person name="Evans C.A."/>
            <person name="Ferriera S."/>
            <person name="Flanigan M."/>
            <person name="Fosler C."/>
            <person name="Glodek A."/>
            <person name="Gu Z."/>
            <person name="Holt R.A."/>
            <person name="Jennings D."/>
            <person name="Kraft C.L."/>
            <person name="Lu F."/>
            <person name="Nguyen T."/>
            <person name="Nusskern D.R."/>
            <person name="Pfannkoch C.M."/>
            <person name="Sitter C."/>
            <person name="Sutton G.G."/>
            <person name="Venter J.C."/>
            <person name="Wang Z."/>
            <person name="Woodage T."/>
            <person name="Zheng X.H."/>
            <person name="Zhong F."/>
        </authorList>
    </citation>
    <scope>NUCLEOTIDE SEQUENCE [LARGE SCALE GENOMIC DNA]</scope>
    <source>
        <strain>BN</strain>
        <strain evidence="2">Sprague-Dawley</strain>
    </source>
</reference>
<gene>
    <name evidence="1" type="ORF">rCG_32374</name>
</gene>
<dbReference type="EMBL" id="CH474005">
    <property type="protein sequence ID" value="EDL96636.1"/>
    <property type="molecule type" value="Genomic_DNA"/>
</dbReference>
<accession>A6JWX3</accession>
<organism evidence="1 2">
    <name type="scientific">Rattus norvegicus</name>
    <name type="common">Rat</name>
    <dbReference type="NCBI Taxonomy" id="10116"/>
    <lineage>
        <taxon>Eukaryota</taxon>
        <taxon>Metazoa</taxon>
        <taxon>Chordata</taxon>
        <taxon>Craniata</taxon>
        <taxon>Vertebrata</taxon>
        <taxon>Euteleostomi</taxon>
        <taxon>Mammalia</taxon>
        <taxon>Eutheria</taxon>
        <taxon>Euarchontoglires</taxon>
        <taxon>Glires</taxon>
        <taxon>Rodentia</taxon>
        <taxon>Myomorpha</taxon>
        <taxon>Muroidea</taxon>
        <taxon>Muridae</taxon>
        <taxon>Murinae</taxon>
        <taxon>Rattus</taxon>
    </lineage>
</organism>
<dbReference type="Proteomes" id="UP000234681">
    <property type="component" value="Chromosome 3"/>
</dbReference>